<evidence type="ECO:0000313" key="2">
    <source>
        <dbReference type="EMBL" id="MBW48728.1"/>
    </source>
</evidence>
<dbReference type="EMBL" id="GGFK01015407">
    <property type="protein sequence ID" value="MBW48728.1"/>
    <property type="molecule type" value="Transcribed_RNA"/>
</dbReference>
<protein>
    <submittedName>
        <fullName evidence="2">Putative secreted protein</fullName>
    </submittedName>
</protein>
<name>A0A2M4B7D3_9DIPT</name>
<sequence length="88" mass="9827">MMGVPFRVFAIFIHLAPRHAHVIVWRHFRQVEGGWRREMKQGLLKSRALCCGVCSLGCATLLAPPPQRNADTDSAHTHARPGDAPRDC</sequence>
<reference evidence="2" key="1">
    <citation type="submission" date="2018-01" db="EMBL/GenBank/DDBJ databases">
        <title>An insight into the sialome of Amazonian anophelines.</title>
        <authorList>
            <person name="Ribeiro J.M."/>
            <person name="Scarpassa V."/>
            <person name="Calvo E."/>
        </authorList>
    </citation>
    <scope>NUCLEOTIDE SEQUENCE</scope>
    <source>
        <tissue evidence="2">Salivary glands</tissue>
    </source>
</reference>
<evidence type="ECO:0000256" key="1">
    <source>
        <dbReference type="SAM" id="MobiDB-lite"/>
    </source>
</evidence>
<feature type="compositionally biased region" description="Basic and acidic residues" evidence="1">
    <location>
        <begin position="70"/>
        <end position="88"/>
    </location>
</feature>
<dbReference type="AlphaFoldDB" id="A0A2M4B7D3"/>
<proteinExistence type="predicted"/>
<organism evidence="2">
    <name type="scientific">Anopheles triannulatus</name>
    <dbReference type="NCBI Taxonomy" id="58253"/>
    <lineage>
        <taxon>Eukaryota</taxon>
        <taxon>Metazoa</taxon>
        <taxon>Ecdysozoa</taxon>
        <taxon>Arthropoda</taxon>
        <taxon>Hexapoda</taxon>
        <taxon>Insecta</taxon>
        <taxon>Pterygota</taxon>
        <taxon>Neoptera</taxon>
        <taxon>Endopterygota</taxon>
        <taxon>Diptera</taxon>
        <taxon>Nematocera</taxon>
        <taxon>Culicoidea</taxon>
        <taxon>Culicidae</taxon>
        <taxon>Anophelinae</taxon>
        <taxon>Anopheles</taxon>
    </lineage>
</organism>
<accession>A0A2M4B7D3</accession>
<feature type="region of interest" description="Disordered" evidence="1">
    <location>
        <begin position="65"/>
        <end position="88"/>
    </location>
</feature>